<dbReference type="EMBL" id="FPBX01000060">
    <property type="protein sequence ID" value="SFU98860.1"/>
    <property type="molecule type" value="Genomic_DNA"/>
</dbReference>
<comment type="similarity">
    <text evidence="1 8">Belongs to the SOS response-associated peptidase family.</text>
</comment>
<dbReference type="Pfam" id="PF02586">
    <property type="entry name" value="SRAP"/>
    <property type="match status" value="1"/>
</dbReference>
<dbReference type="GO" id="GO:0008233">
    <property type="term" value="F:peptidase activity"/>
    <property type="evidence" value="ECO:0007669"/>
    <property type="project" value="UniProtKB-KW"/>
</dbReference>
<dbReference type="RefSeq" id="WP_054257925.1">
    <property type="nucleotide sequence ID" value="NZ_CYIG01000065.1"/>
</dbReference>
<evidence type="ECO:0000256" key="3">
    <source>
        <dbReference type="ARBA" id="ARBA00022763"/>
    </source>
</evidence>
<keyword evidence="5" id="KW-0190">Covalent protein-DNA linkage</keyword>
<dbReference type="GO" id="GO:0016829">
    <property type="term" value="F:lyase activity"/>
    <property type="evidence" value="ECO:0007669"/>
    <property type="project" value="UniProtKB-KW"/>
</dbReference>
<evidence type="ECO:0000256" key="1">
    <source>
        <dbReference type="ARBA" id="ARBA00008136"/>
    </source>
</evidence>
<keyword evidence="3" id="KW-0227">DNA damage</keyword>
<accession>A0A1I7KN84</accession>
<dbReference type="EC" id="3.4.-.-" evidence="8"/>
<evidence type="ECO:0000256" key="7">
    <source>
        <dbReference type="ARBA" id="ARBA00023239"/>
    </source>
</evidence>
<evidence type="ECO:0000256" key="2">
    <source>
        <dbReference type="ARBA" id="ARBA00022670"/>
    </source>
</evidence>
<keyword evidence="7" id="KW-0456">Lyase</keyword>
<protein>
    <recommendedName>
        <fullName evidence="8">Abasic site processing protein</fullName>
        <ecNumber evidence="8">3.4.-.-</ecNumber>
    </recommendedName>
</protein>
<dbReference type="InterPro" id="IPR036590">
    <property type="entry name" value="SRAP-like"/>
</dbReference>
<dbReference type="OrthoDB" id="6192129at2"/>
<dbReference type="InterPro" id="IPR003738">
    <property type="entry name" value="SRAP"/>
</dbReference>
<name>A0A1I7KN84_9BURK</name>
<keyword evidence="4 8" id="KW-0378">Hydrolase</keyword>
<dbReference type="Gene3D" id="3.90.1680.10">
    <property type="entry name" value="SOS response associated peptidase-like"/>
    <property type="match status" value="1"/>
</dbReference>
<evidence type="ECO:0000256" key="8">
    <source>
        <dbReference type="RuleBase" id="RU364100"/>
    </source>
</evidence>
<evidence type="ECO:0000256" key="5">
    <source>
        <dbReference type="ARBA" id="ARBA00023124"/>
    </source>
</evidence>
<sequence length="234" mass="25606">MSSQYESLHPDHLYRDIFDVDAPSGAGVGRQVWPRRPGVFIRNKPVLPSVESAEHPYPGAIGRELVVGQFGLVPSWVKSASDAKLRSSKLVNARSEAASTSNNYRGAWLGAQRCIVPMMAFHQDDWRSGKAVSTRVARVDGKPMGVAGLWECWTGAEGEVIVSFCLLTVNANSHALMHRYGQPGSEKRMLAILNEGAYGAWLNAAQPEKAREFMRAYPAEGLTANPIVKKRSAD</sequence>
<gene>
    <name evidence="9" type="ORF">SAMN04489707_10605</name>
</gene>
<organism evidence="9 10">
    <name type="scientific">Paenacidovorax caeni</name>
    <dbReference type="NCBI Taxonomy" id="343013"/>
    <lineage>
        <taxon>Bacteria</taxon>
        <taxon>Pseudomonadati</taxon>
        <taxon>Pseudomonadota</taxon>
        <taxon>Betaproteobacteria</taxon>
        <taxon>Burkholderiales</taxon>
        <taxon>Comamonadaceae</taxon>
        <taxon>Paenacidovorax</taxon>
    </lineage>
</organism>
<evidence type="ECO:0000313" key="10">
    <source>
        <dbReference type="Proteomes" id="UP000183656"/>
    </source>
</evidence>
<keyword evidence="2 8" id="KW-0645">Protease</keyword>
<evidence type="ECO:0000256" key="4">
    <source>
        <dbReference type="ARBA" id="ARBA00022801"/>
    </source>
</evidence>
<dbReference type="GO" id="GO:0003697">
    <property type="term" value="F:single-stranded DNA binding"/>
    <property type="evidence" value="ECO:0007669"/>
    <property type="project" value="InterPro"/>
</dbReference>
<evidence type="ECO:0000256" key="6">
    <source>
        <dbReference type="ARBA" id="ARBA00023125"/>
    </source>
</evidence>
<proteinExistence type="inferred from homology"/>
<dbReference type="Proteomes" id="UP000183656">
    <property type="component" value="Unassembled WGS sequence"/>
</dbReference>
<evidence type="ECO:0000313" key="9">
    <source>
        <dbReference type="EMBL" id="SFU98860.1"/>
    </source>
</evidence>
<dbReference type="PANTHER" id="PTHR13604">
    <property type="entry name" value="DC12-RELATED"/>
    <property type="match status" value="1"/>
</dbReference>
<dbReference type="GO" id="GO:0106300">
    <property type="term" value="P:protein-DNA covalent cross-linking repair"/>
    <property type="evidence" value="ECO:0007669"/>
    <property type="project" value="InterPro"/>
</dbReference>
<keyword evidence="6" id="KW-0238">DNA-binding</keyword>
<dbReference type="SUPFAM" id="SSF143081">
    <property type="entry name" value="BB1717-like"/>
    <property type="match status" value="1"/>
</dbReference>
<reference evidence="9 10" key="1">
    <citation type="submission" date="2016-10" db="EMBL/GenBank/DDBJ databases">
        <authorList>
            <person name="de Groot N.N."/>
        </authorList>
    </citation>
    <scope>NUCLEOTIDE SEQUENCE [LARGE SCALE GENOMIC DNA]</scope>
    <source>
        <strain evidence="9 10">R-24608</strain>
    </source>
</reference>
<dbReference type="AlphaFoldDB" id="A0A1I7KN84"/>
<dbReference type="PANTHER" id="PTHR13604:SF0">
    <property type="entry name" value="ABASIC SITE PROCESSING PROTEIN HMCES"/>
    <property type="match status" value="1"/>
</dbReference>
<keyword evidence="10" id="KW-1185">Reference proteome</keyword>
<dbReference type="GO" id="GO:0006508">
    <property type="term" value="P:proteolysis"/>
    <property type="evidence" value="ECO:0007669"/>
    <property type="project" value="UniProtKB-KW"/>
</dbReference>